<proteinExistence type="predicted"/>
<accession>A0A645AE74</accession>
<dbReference type="SUPFAM" id="SSF53098">
    <property type="entry name" value="Ribonuclease H-like"/>
    <property type="match status" value="1"/>
</dbReference>
<organism evidence="2">
    <name type="scientific">bioreactor metagenome</name>
    <dbReference type="NCBI Taxonomy" id="1076179"/>
    <lineage>
        <taxon>unclassified sequences</taxon>
        <taxon>metagenomes</taxon>
        <taxon>ecological metagenomes</taxon>
    </lineage>
</organism>
<sequence length="156" mass="18182">MDFISDQLYNGKRFRALTVLDTFSRESLAIYVDKSIKGEQVCEELEKVKAARGLPQRIKVDNGPEFISRALDAWAYFNKVKLDYSRPGTPTDNPHIESFNGSFRDECLNMNRFMSLEDARDKVERWRRDYNEFRPHSALTYLTPDEFAQKSSLEAV</sequence>
<dbReference type="PANTHER" id="PTHR47515:SF1">
    <property type="entry name" value="BLR2054 PROTEIN"/>
    <property type="match status" value="1"/>
</dbReference>
<dbReference type="GO" id="GO:0015074">
    <property type="term" value="P:DNA integration"/>
    <property type="evidence" value="ECO:0007669"/>
    <property type="project" value="InterPro"/>
</dbReference>
<name>A0A645AE74_9ZZZZ</name>
<feature type="domain" description="Integrase catalytic" evidence="1">
    <location>
        <begin position="1"/>
        <end position="152"/>
    </location>
</feature>
<dbReference type="InterPro" id="IPR036397">
    <property type="entry name" value="RNaseH_sf"/>
</dbReference>
<evidence type="ECO:0000259" key="1">
    <source>
        <dbReference type="PROSITE" id="PS50994"/>
    </source>
</evidence>
<dbReference type="InterPro" id="IPR001584">
    <property type="entry name" value="Integrase_cat-core"/>
</dbReference>
<gene>
    <name evidence="2" type="ORF">SDC9_98251</name>
</gene>
<dbReference type="GO" id="GO:0003676">
    <property type="term" value="F:nucleic acid binding"/>
    <property type="evidence" value="ECO:0007669"/>
    <property type="project" value="InterPro"/>
</dbReference>
<dbReference type="InterPro" id="IPR012337">
    <property type="entry name" value="RNaseH-like_sf"/>
</dbReference>
<protein>
    <submittedName>
        <fullName evidence="2">IS3 family transposase ISMex11</fullName>
    </submittedName>
</protein>
<dbReference type="AlphaFoldDB" id="A0A645AE74"/>
<dbReference type="PANTHER" id="PTHR47515">
    <property type="entry name" value="LOW CALCIUM RESPONSE LOCUS PROTEIN T"/>
    <property type="match status" value="1"/>
</dbReference>
<reference evidence="2" key="1">
    <citation type="submission" date="2019-08" db="EMBL/GenBank/DDBJ databases">
        <authorList>
            <person name="Kucharzyk K."/>
            <person name="Murdoch R.W."/>
            <person name="Higgins S."/>
            <person name="Loffler F."/>
        </authorList>
    </citation>
    <scope>NUCLEOTIDE SEQUENCE</scope>
</reference>
<dbReference type="Gene3D" id="3.30.420.10">
    <property type="entry name" value="Ribonuclease H-like superfamily/Ribonuclease H"/>
    <property type="match status" value="1"/>
</dbReference>
<evidence type="ECO:0000313" key="2">
    <source>
        <dbReference type="EMBL" id="MPM51502.1"/>
    </source>
</evidence>
<dbReference type="EMBL" id="VSSQ01013444">
    <property type="protein sequence ID" value="MPM51502.1"/>
    <property type="molecule type" value="Genomic_DNA"/>
</dbReference>
<comment type="caution">
    <text evidence="2">The sequence shown here is derived from an EMBL/GenBank/DDBJ whole genome shotgun (WGS) entry which is preliminary data.</text>
</comment>
<dbReference type="PROSITE" id="PS50994">
    <property type="entry name" value="INTEGRASE"/>
    <property type="match status" value="1"/>
</dbReference>
<dbReference type="Pfam" id="PF13683">
    <property type="entry name" value="rve_3"/>
    <property type="match status" value="1"/>
</dbReference>